<feature type="compositionally biased region" description="Polar residues" evidence="1">
    <location>
        <begin position="754"/>
        <end position="776"/>
    </location>
</feature>
<feature type="compositionally biased region" description="Polar residues" evidence="1">
    <location>
        <begin position="1560"/>
        <end position="1570"/>
    </location>
</feature>
<feature type="region of interest" description="Disordered" evidence="1">
    <location>
        <begin position="1327"/>
        <end position="1346"/>
    </location>
</feature>
<evidence type="ECO:0000313" key="2">
    <source>
        <dbReference type="EMBL" id="KAK0540929.1"/>
    </source>
</evidence>
<feature type="region of interest" description="Disordered" evidence="1">
    <location>
        <begin position="995"/>
        <end position="1108"/>
    </location>
</feature>
<feature type="compositionally biased region" description="Polar residues" evidence="1">
    <location>
        <begin position="161"/>
        <end position="178"/>
    </location>
</feature>
<feature type="compositionally biased region" description="Polar residues" evidence="1">
    <location>
        <begin position="500"/>
        <end position="519"/>
    </location>
</feature>
<feature type="compositionally biased region" description="Polar residues" evidence="1">
    <location>
        <begin position="815"/>
        <end position="832"/>
    </location>
</feature>
<dbReference type="Proteomes" id="UP001176521">
    <property type="component" value="Unassembled WGS sequence"/>
</dbReference>
<feature type="compositionally biased region" description="Gly residues" evidence="1">
    <location>
        <begin position="1097"/>
        <end position="1107"/>
    </location>
</feature>
<keyword evidence="3" id="KW-1185">Reference proteome</keyword>
<protein>
    <submittedName>
        <fullName evidence="2">Uncharacterized protein</fullName>
    </submittedName>
</protein>
<feature type="compositionally biased region" description="Low complexity" evidence="1">
    <location>
        <begin position="256"/>
        <end position="268"/>
    </location>
</feature>
<name>A0AAN6JUB1_9BASI</name>
<feature type="region of interest" description="Disordered" evidence="1">
    <location>
        <begin position="881"/>
        <end position="905"/>
    </location>
</feature>
<feature type="compositionally biased region" description="Low complexity" evidence="1">
    <location>
        <begin position="194"/>
        <end position="206"/>
    </location>
</feature>
<dbReference type="EMBL" id="JAPDMQ010000006">
    <property type="protein sequence ID" value="KAK0540929.1"/>
    <property type="molecule type" value="Genomic_DNA"/>
</dbReference>
<gene>
    <name evidence="2" type="ORF">OC842_000240</name>
</gene>
<feature type="compositionally biased region" description="Low complexity" evidence="1">
    <location>
        <begin position="286"/>
        <end position="311"/>
    </location>
</feature>
<proteinExistence type="predicted"/>
<feature type="compositionally biased region" description="Polar residues" evidence="1">
    <location>
        <begin position="110"/>
        <end position="128"/>
    </location>
</feature>
<feature type="region of interest" description="Disordered" evidence="1">
    <location>
        <begin position="598"/>
        <end position="619"/>
    </location>
</feature>
<feature type="compositionally biased region" description="Basic and acidic residues" evidence="1">
    <location>
        <begin position="833"/>
        <end position="844"/>
    </location>
</feature>
<feature type="compositionally biased region" description="Polar residues" evidence="1">
    <location>
        <begin position="954"/>
        <end position="963"/>
    </location>
</feature>
<organism evidence="2 3">
    <name type="scientific">Tilletia horrida</name>
    <dbReference type="NCBI Taxonomy" id="155126"/>
    <lineage>
        <taxon>Eukaryota</taxon>
        <taxon>Fungi</taxon>
        <taxon>Dikarya</taxon>
        <taxon>Basidiomycota</taxon>
        <taxon>Ustilaginomycotina</taxon>
        <taxon>Exobasidiomycetes</taxon>
        <taxon>Tilletiales</taxon>
        <taxon>Tilletiaceae</taxon>
        <taxon>Tilletia</taxon>
    </lineage>
</organism>
<reference evidence="2" key="1">
    <citation type="journal article" date="2023" name="PhytoFront">
        <title>Draft Genome Resources of Seven Strains of Tilletia horrida, Causal Agent of Kernel Smut of Rice.</title>
        <authorList>
            <person name="Khanal S."/>
            <person name="Antony Babu S."/>
            <person name="Zhou X.G."/>
        </authorList>
    </citation>
    <scope>NUCLEOTIDE SEQUENCE</scope>
    <source>
        <strain evidence="2">TX3</strain>
    </source>
</reference>
<feature type="compositionally biased region" description="Low complexity" evidence="1">
    <location>
        <begin position="1331"/>
        <end position="1346"/>
    </location>
</feature>
<sequence>MAATASSAPARPLRMPDDGPYTASSLPGHRYPSPYVASSTTRSAPRPRQQSYTSLSTLPIAASPSPSASAVAQRQLRTPQSLGQLRRPSAPVTSLRSHQQDADGKPAYQLTPSEARTNLSSAKNTDPTWNPAVWRAPTASAAAAVSASKHADSDLPGPSRTIPSSRSFTNIAHTLSTKLSHDQIRPSPSPARTLSVSLGPASSSSPQHGPAISALRRATEASSSALASASQAALSNSLALASANRSLQGIPDTEKAAANSAAKAPKSPGTSRIAKLRAAWSPKVKTAGLPSLTPSTTTTTSAPAAASGVVPPESPTSANFPGRKERGSRTFSVGPSKASKQRVSLSNIGSPTLMRYTTLNEHGQMINYESPAGGAGGHGSLLQLNNAMPLTSLRAAAAAAAAAAGQSSGGVSSSGLVRASVAGDVVHERTELLPPAPVRSSTLNDAAGLKLGFEHQAAHLQSQLQHGLAGPAPSPKSSLANLRMRNKRHASVESLPMAASLQQGPSQAVAPSSSTPLTAQQQQQQQQGMRSPMSLFRGTRERSATQGEYSSPAARELYALTRSSEDSGRPFFGGLLGGRAEPALSNGRQAWTALSTVAEAQGSERGPGSTRSEDAGSVGAAATGAAAAAADEAQPSTLFSSGSVMAQSRSNSDQSFEIHAVEEVDSSIPVSWSQGTDITGYTAASESGEPVPDALGLVLSSSAPLKGSGRPSASASPNPSPRPRPRPLGVGGGGGGGGAGGGLGLVHAAERVSDTSLSQMSHNTPTLEHTPSTVGTGSIPPSPASIRAGGGMPAFGSIAPRSPVNRRKAVLGGASQPQPQQQHLSAHSNVRNQSKDADAKRRAATDSPSLDQILPDVEMQTFGTPMPDAEFENELVRAEQGTAAAATGGGARRGPGQVPEAPPPFGNNLLGLSESAAAEAGVRDSVASGADYAHLAGARANANEPAGNHACGMSRTSTVSTAGSRFQKKYTFEKVSSPEQYRLLLEEEEWMCRGLDADGGPGPRHDSGHGHGHGHVGGNGGFEVPAPASFMPVSRFSMSTDDHNQHQPGPSEDQSCPSLYEVSSVEGSADGHGRDEDEAAERGSIPASPSFPQSNSGGTGSGSGGGWEVSSERAIFGLYEDGELTATSRTTGTMSGQRTVEASPEKRTANHHQSGAKAMSMPMPMSKKRDTVESLLVRAADLLADRTRPGTLQQMDSFETAAQQQQQQAPPPLPITATEAEAEETKVADELDVDVELIPEGLELAGPIDPLTGLVPYQLRWKVIVRNSKGGSGVKQLASASASAGAGVGAYKVVSGVSKMMSPISMCASLPSIRTPESHSASFVSVSPGTASFAPSEDDSAPSSAAFPYSRQSFSNPFHRGELLHGSMANGEGEGDKAWPSVHLRTASYPTILPHGGGSGGGADNGAAQHMTPASAIATPSSPAFLPKPLLLVASSEARIGLTSPSSRKRFDSNAAVEGGSSPASKASSEFSRPSLAGRSVNSSPAMDGAGAGPRRRQLSYLSMGRGSLDRPRARVMSGSRSPYLSSSHNSTAATATAATVGSTSEDSALTPRSYHQDVPSATTTTRGGMQTSAALSTASGRLAAITGGGGGGTI</sequence>
<feature type="region of interest" description="Disordered" evidence="1">
    <location>
        <begin position="285"/>
        <end position="344"/>
    </location>
</feature>
<feature type="compositionally biased region" description="Polar residues" evidence="1">
    <location>
        <begin position="1125"/>
        <end position="1140"/>
    </location>
</feature>
<feature type="compositionally biased region" description="Low complexity" evidence="1">
    <location>
        <begin position="1526"/>
        <end position="1545"/>
    </location>
</feature>
<feature type="region of interest" description="Disordered" evidence="1">
    <location>
        <begin position="1122"/>
        <end position="1162"/>
    </location>
</feature>
<accession>A0AAN6JUB1</accession>
<evidence type="ECO:0000313" key="3">
    <source>
        <dbReference type="Proteomes" id="UP001176521"/>
    </source>
</evidence>
<feature type="compositionally biased region" description="Low complexity" evidence="1">
    <location>
        <begin position="707"/>
        <end position="717"/>
    </location>
</feature>
<feature type="compositionally biased region" description="Low complexity" evidence="1">
    <location>
        <begin position="1458"/>
        <end position="1472"/>
    </location>
</feature>
<feature type="region of interest" description="Disordered" evidence="1">
    <location>
        <begin position="497"/>
        <end position="550"/>
    </location>
</feature>
<feature type="region of interest" description="Disordered" evidence="1">
    <location>
        <begin position="145"/>
        <end position="216"/>
    </location>
</feature>
<feature type="region of interest" description="Disordered" evidence="1">
    <location>
        <begin position="701"/>
        <end position="853"/>
    </location>
</feature>
<feature type="compositionally biased region" description="Low complexity" evidence="1">
    <location>
        <begin position="61"/>
        <end position="70"/>
    </location>
</feature>
<feature type="compositionally biased region" description="Polar residues" evidence="1">
    <location>
        <begin position="1046"/>
        <end position="1057"/>
    </location>
</feature>
<feature type="compositionally biased region" description="Polar residues" evidence="1">
    <location>
        <begin position="36"/>
        <end position="57"/>
    </location>
</feature>
<comment type="caution">
    <text evidence="2">The sequence shown here is derived from an EMBL/GenBank/DDBJ whole genome shotgun (WGS) entry which is preliminary data.</text>
</comment>
<evidence type="ECO:0000256" key="1">
    <source>
        <dbReference type="SAM" id="MobiDB-lite"/>
    </source>
</evidence>
<feature type="region of interest" description="Disordered" evidence="1">
    <location>
        <begin position="1442"/>
        <end position="1570"/>
    </location>
</feature>
<feature type="region of interest" description="Disordered" evidence="1">
    <location>
        <begin position="252"/>
        <end position="272"/>
    </location>
</feature>
<feature type="compositionally biased region" description="Gly residues" evidence="1">
    <location>
        <begin position="729"/>
        <end position="744"/>
    </location>
</feature>
<feature type="region of interest" description="Disordered" evidence="1">
    <location>
        <begin position="943"/>
        <end position="963"/>
    </location>
</feature>
<feature type="region of interest" description="Disordered" evidence="1">
    <location>
        <begin position="1"/>
        <end position="132"/>
    </location>
</feature>